<organism evidence="2 3">
    <name type="scientific">candidate division WOR-3 bacterium</name>
    <dbReference type="NCBI Taxonomy" id="2052148"/>
    <lineage>
        <taxon>Bacteria</taxon>
        <taxon>Bacteria division WOR-3</taxon>
    </lineage>
</organism>
<dbReference type="InterPro" id="IPR028994">
    <property type="entry name" value="Integrin_alpha_N"/>
</dbReference>
<dbReference type="SUPFAM" id="SSF69318">
    <property type="entry name" value="Integrin alpha N-terminal domain"/>
    <property type="match status" value="1"/>
</dbReference>
<dbReference type="PANTHER" id="PTHR46580:SF4">
    <property type="entry name" value="ATP_GTP-BINDING PROTEIN"/>
    <property type="match status" value="1"/>
</dbReference>
<proteinExistence type="predicted"/>
<dbReference type="AlphaFoldDB" id="A0A937XEI0"/>
<dbReference type="Gene3D" id="2.130.10.130">
    <property type="entry name" value="Integrin alpha, N-terminal"/>
    <property type="match status" value="1"/>
</dbReference>
<evidence type="ECO:0000313" key="3">
    <source>
        <dbReference type="Proteomes" id="UP000779900"/>
    </source>
</evidence>
<protein>
    <submittedName>
        <fullName evidence="2">VCBS repeat-containing protein</fullName>
    </submittedName>
</protein>
<dbReference type="EMBL" id="VGIR01000035">
    <property type="protein sequence ID" value="MBM3331582.1"/>
    <property type="molecule type" value="Genomic_DNA"/>
</dbReference>
<dbReference type="Proteomes" id="UP000779900">
    <property type="component" value="Unassembled WGS sequence"/>
</dbReference>
<keyword evidence="1" id="KW-0732">Signal</keyword>
<sequence length="288" mass="32192">MCDWNSDGLLDLVTGERQGYFTVFQRKQDSTLTNAGRIQAHGTDIITDNNSWPWVCDWNLDGRKDLLVGQEGIYDPPNVYVYLNQGTDSLPVFGDSTPVLHNGAPFGDYRSVPLLIELDGDGRRDLVLGEWYSSVRLYRNIGTDTNPVFNTYVNLVQPDPDSFLNGNPPRVNFTDWDGDADLDMITCDYYGSVFLRENITPPGVEERYQPQASSHKLQATLVRGVLLLPASGVERQASSVLLDASGRRLMSLRPGPNDVSRLSPGVYFVEETRTQAQTQAIRKVMIAR</sequence>
<gene>
    <name evidence="2" type="ORF">FJY68_06980</name>
</gene>
<dbReference type="InterPro" id="IPR013517">
    <property type="entry name" value="FG-GAP"/>
</dbReference>
<dbReference type="Pfam" id="PF13517">
    <property type="entry name" value="FG-GAP_3"/>
    <property type="match status" value="2"/>
</dbReference>
<reference evidence="2" key="1">
    <citation type="submission" date="2019-03" db="EMBL/GenBank/DDBJ databases">
        <title>Lake Tanganyika Metagenome-Assembled Genomes (MAGs).</title>
        <authorList>
            <person name="Tran P."/>
        </authorList>
    </citation>
    <scope>NUCLEOTIDE SEQUENCE</scope>
    <source>
        <strain evidence="2">K_DeepCast_150m_m2_040</strain>
    </source>
</reference>
<accession>A0A937XEI0</accession>
<evidence type="ECO:0000313" key="2">
    <source>
        <dbReference type="EMBL" id="MBM3331582.1"/>
    </source>
</evidence>
<evidence type="ECO:0000256" key="1">
    <source>
        <dbReference type="ARBA" id="ARBA00022729"/>
    </source>
</evidence>
<comment type="caution">
    <text evidence="2">The sequence shown here is derived from an EMBL/GenBank/DDBJ whole genome shotgun (WGS) entry which is preliminary data.</text>
</comment>
<dbReference type="PANTHER" id="PTHR46580">
    <property type="entry name" value="SENSOR KINASE-RELATED"/>
    <property type="match status" value="1"/>
</dbReference>
<name>A0A937XEI0_UNCW3</name>